<dbReference type="Proteomes" id="UP001143856">
    <property type="component" value="Unassembled WGS sequence"/>
</dbReference>
<protein>
    <submittedName>
        <fullName evidence="1">Uncharacterized protein</fullName>
    </submittedName>
</protein>
<accession>A0ACC1MNT5</accession>
<keyword evidence="2" id="KW-1185">Reference proteome</keyword>
<comment type="caution">
    <text evidence="1">The sequence shown here is derived from an EMBL/GenBank/DDBJ whole genome shotgun (WGS) entry which is preliminary data.</text>
</comment>
<dbReference type="EMBL" id="JAPDGR010004498">
    <property type="protein sequence ID" value="KAJ2967944.1"/>
    <property type="molecule type" value="Genomic_DNA"/>
</dbReference>
<name>A0ACC1MNT5_9PEZI</name>
<organism evidence="1 2">
    <name type="scientific">Xylaria curta</name>
    <dbReference type="NCBI Taxonomy" id="42375"/>
    <lineage>
        <taxon>Eukaryota</taxon>
        <taxon>Fungi</taxon>
        <taxon>Dikarya</taxon>
        <taxon>Ascomycota</taxon>
        <taxon>Pezizomycotina</taxon>
        <taxon>Sordariomycetes</taxon>
        <taxon>Xylariomycetidae</taxon>
        <taxon>Xylariales</taxon>
        <taxon>Xylariaceae</taxon>
        <taxon>Xylaria</taxon>
    </lineage>
</organism>
<evidence type="ECO:0000313" key="2">
    <source>
        <dbReference type="Proteomes" id="UP001143856"/>
    </source>
</evidence>
<gene>
    <name evidence="1" type="ORF">NUW58_g10330</name>
</gene>
<proteinExistence type="predicted"/>
<sequence length="419" mass="46340">MVTVAALIVLYPLRIVLWAYWHRTPSRKLPIHVPSSFDLAPLLYPPAVTLLVSASIAVGNPAVLFPNIILALCSLPPALIPTPSPAGEDISPLHWVLTSTPLVIPRVLHDLAIVPIGHRDMEKFPAVLFSETIILLYPLHCSLIRVLHTLTTTSLLTAELQLLSIGLINILLLSSSPQITILKAMLWVGGLDILVSCSKPIQWGIALARVPKWRFKRLSSPVKRGPDVLSRLVPWRKMRHDLFHAPLDSSSCSPCEAADESDDTDNRDSQISSGLTRVRTVETDGALSVRDCEPSSFSGGEGVPEKAAETTQARRHTLPTMSRQRKSQTHTPSGRKKRSASLSVKAFVSLTYPQAVFRKWIYALYVYICIVGSIFIPLPIIGIKEVVKHESLHGDEPVGWALGYLLGDVQWFRWQVAWT</sequence>
<evidence type="ECO:0000313" key="1">
    <source>
        <dbReference type="EMBL" id="KAJ2967944.1"/>
    </source>
</evidence>
<reference evidence="1" key="1">
    <citation type="submission" date="2022-10" db="EMBL/GenBank/DDBJ databases">
        <title>Genome Sequence of Xylaria curta.</title>
        <authorList>
            <person name="Buettner E."/>
        </authorList>
    </citation>
    <scope>NUCLEOTIDE SEQUENCE</scope>
    <source>
        <strain evidence="1">Babe10</strain>
    </source>
</reference>